<keyword evidence="3" id="KW-1185">Reference proteome</keyword>
<evidence type="ECO:0000313" key="3">
    <source>
        <dbReference type="Proteomes" id="UP000306628"/>
    </source>
</evidence>
<comment type="caution">
    <text evidence="2">The sequence shown here is derived from an EMBL/GenBank/DDBJ whole genome shotgun (WGS) entry which is preliminary data.</text>
</comment>
<dbReference type="Gene3D" id="2.130.10.10">
    <property type="entry name" value="YVTN repeat-like/Quinoprotein amine dehydrogenase"/>
    <property type="match status" value="1"/>
</dbReference>
<evidence type="ECO:0000256" key="1">
    <source>
        <dbReference type="SAM" id="SignalP"/>
    </source>
</evidence>
<reference evidence="2 3" key="1">
    <citation type="submission" date="2019-05" db="EMBL/GenBank/DDBJ databases">
        <title>Draft genome sequence of Nonomuraea zeae DSM 100528.</title>
        <authorList>
            <person name="Saricaoglu S."/>
            <person name="Isik K."/>
        </authorList>
    </citation>
    <scope>NUCLEOTIDE SEQUENCE [LARGE SCALE GENOMIC DNA]</scope>
    <source>
        <strain evidence="2 3">DSM 100528</strain>
    </source>
</reference>
<evidence type="ECO:0000313" key="2">
    <source>
        <dbReference type="EMBL" id="TMR23485.1"/>
    </source>
</evidence>
<sequence length="324" mass="33850">MRTRLFAVLAACSVALGGAPSAAYAQPHDHHGDSIRYASIRSCPAKDGTPKPCGGWRLVMHSGAQRTLTDAQGVALDAKGKSTRYFPAAIAVSGNGRKIAYFTKAGRLAVRTLGGGVQLLAKDALPRVGQNEVTLLLSDDGARLAAAVAGEKPVETRIFDTATGALLGTVPGDLTVAGFSGDGGEVLTSVQTEESVTDLAVYSDEGEQLARVAPPQLVASNGPQALAADGRTVANVVTGARTELVTYDLSSDEVTGRKKLKLPAGDLHMIDWTGDTQVTLHLIQHLSRGARMTIVQIDTETAAVKVRDRYTLLKDTFVFAACGG</sequence>
<dbReference type="RefSeq" id="WP_138696535.1">
    <property type="nucleotide sequence ID" value="NZ_JBHSAZ010000052.1"/>
</dbReference>
<feature type="chain" id="PRO_5024290975" description="WD40 repeat domain-containing protein" evidence="1">
    <location>
        <begin position="26"/>
        <end position="324"/>
    </location>
</feature>
<name>A0A5S4FRV6_9ACTN</name>
<evidence type="ECO:0008006" key="4">
    <source>
        <dbReference type="Google" id="ProtNLM"/>
    </source>
</evidence>
<dbReference type="Proteomes" id="UP000306628">
    <property type="component" value="Unassembled WGS sequence"/>
</dbReference>
<proteinExistence type="predicted"/>
<dbReference type="SUPFAM" id="SSF50969">
    <property type="entry name" value="YVTN repeat-like/Quinoprotein amine dehydrogenase"/>
    <property type="match status" value="1"/>
</dbReference>
<gene>
    <name evidence="2" type="ORF">ETD85_47990</name>
</gene>
<keyword evidence="1" id="KW-0732">Signal</keyword>
<dbReference type="AlphaFoldDB" id="A0A5S4FRV6"/>
<protein>
    <recommendedName>
        <fullName evidence="4">WD40 repeat domain-containing protein</fullName>
    </recommendedName>
</protein>
<accession>A0A5S4FRV6</accession>
<dbReference type="InterPro" id="IPR011044">
    <property type="entry name" value="Quino_amine_DH_bsu"/>
</dbReference>
<dbReference type="OrthoDB" id="3512100at2"/>
<feature type="signal peptide" evidence="1">
    <location>
        <begin position="1"/>
        <end position="25"/>
    </location>
</feature>
<organism evidence="2 3">
    <name type="scientific">Nonomuraea zeae</name>
    <dbReference type="NCBI Taxonomy" id="1642303"/>
    <lineage>
        <taxon>Bacteria</taxon>
        <taxon>Bacillati</taxon>
        <taxon>Actinomycetota</taxon>
        <taxon>Actinomycetes</taxon>
        <taxon>Streptosporangiales</taxon>
        <taxon>Streptosporangiaceae</taxon>
        <taxon>Nonomuraea</taxon>
    </lineage>
</organism>
<dbReference type="EMBL" id="VCKX01000256">
    <property type="protein sequence ID" value="TMR23485.1"/>
    <property type="molecule type" value="Genomic_DNA"/>
</dbReference>
<dbReference type="InterPro" id="IPR015943">
    <property type="entry name" value="WD40/YVTN_repeat-like_dom_sf"/>
</dbReference>